<evidence type="ECO:0000256" key="1">
    <source>
        <dbReference type="ARBA" id="ARBA00006484"/>
    </source>
</evidence>
<dbReference type="Proteomes" id="UP000061432">
    <property type="component" value="Chromosome"/>
</dbReference>
<protein>
    <submittedName>
        <fullName evidence="4">Dehydrogenase</fullName>
    </submittedName>
</protein>
<dbReference type="PRINTS" id="PR00081">
    <property type="entry name" value="GDHRDH"/>
</dbReference>
<dbReference type="InterPro" id="IPR002347">
    <property type="entry name" value="SDR_fam"/>
</dbReference>
<comment type="similarity">
    <text evidence="1">Belongs to the short-chain dehydrogenases/reductases (SDR) family.</text>
</comment>
<name>A0A0C6FY11_9HYPH</name>
<proteinExistence type="inferred from homology"/>
<evidence type="ECO:0000256" key="3">
    <source>
        <dbReference type="SAM" id="MobiDB-lite"/>
    </source>
</evidence>
<dbReference type="SUPFAM" id="SSF51735">
    <property type="entry name" value="NAD(P)-binding Rossmann-fold domains"/>
    <property type="match status" value="1"/>
</dbReference>
<dbReference type="PROSITE" id="PS00061">
    <property type="entry name" value="ADH_SHORT"/>
    <property type="match status" value="1"/>
</dbReference>
<dbReference type="Pfam" id="PF13561">
    <property type="entry name" value="adh_short_C2"/>
    <property type="match status" value="1"/>
</dbReference>
<dbReference type="PATRIC" id="fig|270351.10.peg.5152"/>
<accession>A0A0C6FY11</accession>
<dbReference type="AlphaFoldDB" id="A0A0C6FY11"/>
<dbReference type="KEGG" id="maqu:Maq22A_c26880"/>
<dbReference type="STRING" id="270351.Maq22A_c26880"/>
<dbReference type="PRINTS" id="PR00080">
    <property type="entry name" value="SDRFAMILY"/>
</dbReference>
<dbReference type="PANTHER" id="PTHR48107">
    <property type="entry name" value="NADPH-DEPENDENT ALDEHYDE REDUCTASE-LIKE PROTEIN, CHLOROPLASTIC-RELATED"/>
    <property type="match status" value="1"/>
</dbReference>
<dbReference type="RefSeq" id="WP_060849015.1">
    <property type="nucleotide sequence ID" value="NZ_AP014704.1"/>
</dbReference>
<dbReference type="OrthoDB" id="9809287at2"/>
<gene>
    <name evidence="4" type="primary">fabG</name>
    <name evidence="4" type="ORF">Maq22A_c26880</name>
</gene>
<dbReference type="PANTHER" id="PTHR48107:SF16">
    <property type="entry name" value="NADPH-DEPENDENT ALDEHYDE REDUCTASE 1, CHLOROPLASTIC"/>
    <property type="match status" value="1"/>
</dbReference>
<dbReference type="Gene3D" id="3.40.50.720">
    <property type="entry name" value="NAD(P)-binding Rossmann-like Domain"/>
    <property type="match status" value="1"/>
</dbReference>
<sequence length="292" mass="30765">MSDDPRTAYPRPPFPGAQQQPRPGLTGPMDPAPDHGEESYVGKGLLTDRIALVTGGDSGIGRAVAIAYAREGAHLAISYLDSEEEDAQETKAWVEKAGRRCLLLPGDLRDEAHCRAIVQKTVAEFGRIDVLVNNAAAQVVNEGLDDVTAHDVEGSFRANVFAMIYLAQEAVPHMRPGSAIVNSTSQQAKVADASMLVYAATKGAISTLTVGLSNLLAPKGIRVNCVAPGPVWTPIQPIVKKPEQIEQLGADTPLGRAGQPAELAPAYVLLASREGSYMTGALVPVTGGQPML</sequence>
<reference evidence="5" key="2">
    <citation type="submission" date="2015-01" db="EMBL/GenBank/DDBJ databases">
        <title>Complete genome sequence of Methylobacterium aquaticum strain 22A.</title>
        <authorList>
            <person name="Tani A."/>
            <person name="Ogura Y."/>
            <person name="Hayashi T."/>
        </authorList>
    </citation>
    <scope>NUCLEOTIDE SEQUENCE [LARGE SCALE GENOMIC DNA]</scope>
    <source>
        <strain evidence="5">MA-22A</strain>
    </source>
</reference>
<dbReference type="GO" id="GO:0016614">
    <property type="term" value="F:oxidoreductase activity, acting on CH-OH group of donors"/>
    <property type="evidence" value="ECO:0007669"/>
    <property type="project" value="UniProtKB-ARBA"/>
</dbReference>
<evidence type="ECO:0000313" key="5">
    <source>
        <dbReference type="Proteomes" id="UP000061432"/>
    </source>
</evidence>
<feature type="region of interest" description="Disordered" evidence="3">
    <location>
        <begin position="1"/>
        <end position="40"/>
    </location>
</feature>
<reference evidence="4 5" key="1">
    <citation type="journal article" date="2015" name="Genome Announc.">
        <title>Complete Genome Sequence of Methylobacterium aquaticum Strain 22A, Isolated from Racomitrium japonicum Moss.</title>
        <authorList>
            <person name="Tani A."/>
            <person name="Ogura Y."/>
            <person name="Hayashi T."/>
            <person name="Kimbara K."/>
        </authorList>
    </citation>
    <scope>NUCLEOTIDE SEQUENCE [LARGE SCALE GENOMIC DNA]</scope>
    <source>
        <strain evidence="4 5">MA-22A</strain>
    </source>
</reference>
<organism evidence="4 5">
    <name type="scientific">Methylobacterium aquaticum</name>
    <dbReference type="NCBI Taxonomy" id="270351"/>
    <lineage>
        <taxon>Bacteria</taxon>
        <taxon>Pseudomonadati</taxon>
        <taxon>Pseudomonadota</taxon>
        <taxon>Alphaproteobacteria</taxon>
        <taxon>Hyphomicrobiales</taxon>
        <taxon>Methylobacteriaceae</taxon>
        <taxon>Methylobacterium</taxon>
    </lineage>
</organism>
<dbReference type="InterPro" id="IPR036291">
    <property type="entry name" value="NAD(P)-bd_dom_sf"/>
</dbReference>
<evidence type="ECO:0000313" key="4">
    <source>
        <dbReference type="EMBL" id="BAQ48230.1"/>
    </source>
</evidence>
<dbReference type="InterPro" id="IPR020904">
    <property type="entry name" value="Sc_DH/Rdtase_CS"/>
</dbReference>
<dbReference type="EMBL" id="AP014704">
    <property type="protein sequence ID" value="BAQ48230.1"/>
    <property type="molecule type" value="Genomic_DNA"/>
</dbReference>
<evidence type="ECO:0000256" key="2">
    <source>
        <dbReference type="ARBA" id="ARBA00023002"/>
    </source>
</evidence>
<dbReference type="FunFam" id="3.40.50.720:FF:000084">
    <property type="entry name" value="Short-chain dehydrogenase reductase"/>
    <property type="match status" value="1"/>
</dbReference>
<keyword evidence="2" id="KW-0560">Oxidoreductase</keyword>